<dbReference type="GO" id="GO:0000981">
    <property type="term" value="F:DNA-binding transcription factor activity, RNA polymerase II-specific"/>
    <property type="evidence" value="ECO:0007669"/>
    <property type="project" value="InterPro"/>
</dbReference>
<dbReference type="InterPro" id="IPR007219">
    <property type="entry name" value="XnlR_reg_dom"/>
</dbReference>
<dbReference type="PRINTS" id="PR00420">
    <property type="entry name" value="RNGMNOXGNASE"/>
</dbReference>
<evidence type="ECO:0000256" key="5">
    <source>
        <dbReference type="ARBA" id="ARBA00023242"/>
    </source>
</evidence>
<sequence length="1107" mass="124079">MGSLGPPFRVAIVGGGIGGLCAALSLHHHCAGEGIKIDVYEQAPQYKEIGAGIGIGVNAARLLHSIGVGDAVNGIAGSRQGIWISFRRYDTGADIVTVPANDREKIRQCPVHRAEFLDLLVDTIKDRDAATLHTNKSCINVTDKGEAVSLNFRDGSSATADLVVGCDGIHSHLRAQFSTDNPRYGGRIAYRGLVPICKLESNWPFQTYSVSWLGKDKHFLVFPISNNRLLNIVAFVATEEEKLGGLKESWTATGDKSDLVRDFQDFDKTVQEIISHMPEHPSKWVLNDREPLPQWVFARGKVVLMGDAAHAMLPHQGAGAGQAIEDGYILGRALQDYLRSRNHTSEDLEKWTQLYQNVRLPRAQRAQATARQAGHVYEMQTEEMLGKTYEECLPIVHDNLKDRMRWAGTQALYPTIQQWTRATHIIHSVGCPREITPPILLFFLDKVTASMEPQNPPKKRRRVAIACPDCRSRKTKCDHIVSRQPDEDVLKGMPKSSQAYIRSLEQRLKRFEEQETRPYGRSQFPDHPVSLSLPSRRSQGNSSSIERSPPPHLQRRGSILISANPEIFMGGYSGISFTQLILNAMNGPDSNKLEAESLSSPRDPPCFSRPSDLFALPPNCRELVDLFFDFHYELSPIFHAPTLLAEIDQVIAGDAAHRSEHRYTLAILNMLFAIAASHQRHRMDTSISSTRRYYDIAMALVSPTLLFDWKIEKVQILLLGARYLQSSSSPSECWNVLGLAIRIAYGLELHRAPGEEFDCIMRETRKRVWYACYGLDQLLSMIYGRPAATSSSTFDTPLPEDLDDDCIQKNRLLFPSLEAPSLMSFSIQVSKLYRLLESAACLVEPPLETLVQLDEAFESWFSVVPSNLKLQGDTTVQDDKCLILALRANMVRILIHRQSLASTLSILSKTDQTWKPPETLKNSMLQNSRRICVRTAEDTIDLVGLRYDQTKHAVGPSWFNLYYLFNAILIVVSHVVDPEYRNDKKALSQLDRAMQMIRQMSTNHQCAQRAYNFLQQLLSFMDRSLLVEGRRAVSSSRPQTGTIPSPVLEGAAFEQGGYDDLANADLFALWDTTQDLTTNLGSQLESYSSLGSGMWSWDVNAQHQSAQ</sequence>
<keyword evidence="9" id="KW-1185">Reference proteome</keyword>
<dbReference type="RefSeq" id="XP_016248874.1">
    <property type="nucleotide sequence ID" value="XM_016395455.1"/>
</dbReference>
<dbReference type="Proteomes" id="UP000054466">
    <property type="component" value="Unassembled WGS sequence"/>
</dbReference>
<dbReference type="InterPro" id="IPR002938">
    <property type="entry name" value="FAD-bd"/>
</dbReference>
<evidence type="ECO:0000256" key="2">
    <source>
        <dbReference type="ARBA" id="ARBA00022827"/>
    </source>
</evidence>
<feature type="compositionally biased region" description="Polar residues" evidence="6">
    <location>
        <begin position="532"/>
        <end position="546"/>
    </location>
</feature>
<dbReference type="GO" id="GO:0006351">
    <property type="term" value="P:DNA-templated transcription"/>
    <property type="evidence" value="ECO:0007669"/>
    <property type="project" value="InterPro"/>
</dbReference>
<dbReference type="SUPFAM" id="SSF54373">
    <property type="entry name" value="FAD-linked reductases, C-terminal domain"/>
    <property type="match status" value="1"/>
</dbReference>
<dbReference type="GO" id="GO:0044550">
    <property type="term" value="P:secondary metabolite biosynthetic process"/>
    <property type="evidence" value="ECO:0007669"/>
    <property type="project" value="TreeGrafter"/>
</dbReference>
<dbReference type="PANTHER" id="PTHR46720">
    <property type="entry name" value="HYDROXYLASE, PUTATIVE (AFU_ORTHOLOGUE AFUA_3G01460)-RELATED"/>
    <property type="match status" value="1"/>
</dbReference>
<dbReference type="GO" id="GO:0008270">
    <property type="term" value="F:zinc ion binding"/>
    <property type="evidence" value="ECO:0007669"/>
    <property type="project" value="InterPro"/>
</dbReference>
<evidence type="ECO:0000256" key="1">
    <source>
        <dbReference type="ARBA" id="ARBA00022630"/>
    </source>
</evidence>
<dbReference type="SMART" id="SM00906">
    <property type="entry name" value="Fungal_trans"/>
    <property type="match status" value="1"/>
</dbReference>
<dbReference type="GeneID" id="27347495"/>
<protein>
    <recommendedName>
        <fullName evidence="7">Xylanolytic transcriptional activator regulatory domain-containing protein</fullName>
    </recommendedName>
</protein>
<dbReference type="Pfam" id="PF04082">
    <property type="entry name" value="Fungal_trans"/>
    <property type="match status" value="1"/>
</dbReference>
<dbReference type="GO" id="GO:0003677">
    <property type="term" value="F:DNA binding"/>
    <property type="evidence" value="ECO:0007669"/>
    <property type="project" value="UniProtKB-KW"/>
</dbReference>
<dbReference type="InterPro" id="IPR036864">
    <property type="entry name" value="Zn2-C6_fun-type_DNA-bd_sf"/>
</dbReference>
<evidence type="ECO:0000313" key="9">
    <source>
        <dbReference type="Proteomes" id="UP000054466"/>
    </source>
</evidence>
<dbReference type="STRING" id="569365.A0A0D2CC41"/>
<dbReference type="OrthoDB" id="2283488at2759"/>
<evidence type="ECO:0000256" key="4">
    <source>
        <dbReference type="ARBA" id="ARBA00023125"/>
    </source>
</evidence>
<dbReference type="GO" id="GO:0016491">
    <property type="term" value="F:oxidoreductase activity"/>
    <property type="evidence" value="ECO:0007669"/>
    <property type="project" value="UniProtKB-KW"/>
</dbReference>
<organism evidence="8 9">
    <name type="scientific">Cladophialophora immunda</name>
    <dbReference type="NCBI Taxonomy" id="569365"/>
    <lineage>
        <taxon>Eukaryota</taxon>
        <taxon>Fungi</taxon>
        <taxon>Dikarya</taxon>
        <taxon>Ascomycota</taxon>
        <taxon>Pezizomycotina</taxon>
        <taxon>Eurotiomycetes</taxon>
        <taxon>Chaetothyriomycetidae</taxon>
        <taxon>Chaetothyriales</taxon>
        <taxon>Herpotrichiellaceae</taxon>
        <taxon>Cladophialophora</taxon>
    </lineage>
</organism>
<dbReference type="CDD" id="cd12148">
    <property type="entry name" value="fungal_TF_MHR"/>
    <property type="match status" value="1"/>
</dbReference>
<evidence type="ECO:0000259" key="7">
    <source>
        <dbReference type="SMART" id="SM00906"/>
    </source>
</evidence>
<evidence type="ECO:0000256" key="6">
    <source>
        <dbReference type="SAM" id="MobiDB-lite"/>
    </source>
</evidence>
<evidence type="ECO:0000313" key="8">
    <source>
        <dbReference type="EMBL" id="KIW28658.1"/>
    </source>
</evidence>
<name>A0A0D2CC41_9EURO</name>
<dbReference type="SUPFAM" id="SSF57701">
    <property type="entry name" value="Zn2/Cys6 DNA-binding domain"/>
    <property type="match status" value="1"/>
</dbReference>
<feature type="region of interest" description="Disordered" evidence="6">
    <location>
        <begin position="514"/>
        <end position="555"/>
    </location>
</feature>
<dbReference type="VEuPathDB" id="FungiDB:PV07_08301"/>
<keyword evidence="5" id="KW-0539">Nucleus</keyword>
<gene>
    <name evidence="8" type="ORF">PV07_08301</name>
</gene>
<dbReference type="InterPro" id="IPR051104">
    <property type="entry name" value="FAD_monoxygenase"/>
</dbReference>
<keyword evidence="2" id="KW-0274">FAD</keyword>
<dbReference type="GO" id="GO:0071949">
    <property type="term" value="F:FAD binding"/>
    <property type="evidence" value="ECO:0007669"/>
    <property type="project" value="InterPro"/>
</dbReference>
<keyword evidence="3" id="KW-0560">Oxidoreductase</keyword>
<dbReference type="HOGENOM" id="CLU_282277_0_0_1"/>
<dbReference type="EMBL" id="KN847043">
    <property type="protein sequence ID" value="KIW28658.1"/>
    <property type="molecule type" value="Genomic_DNA"/>
</dbReference>
<dbReference type="PANTHER" id="PTHR46720:SF1">
    <property type="entry name" value="HYDROXYLASE, PUTATIVE (AFU_ORTHOLOGUE AFUA_8G06050)-RELATED"/>
    <property type="match status" value="1"/>
</dbReference>
<reference evidence="8 9" key="1">
    <citation type="submission" date="2015-01" db="EMBL/GenBank/DDBJ databases">
        <title>The Genome Sequence of Cladophialophora immunda CBS83496.</title>
        <authorList>
            <consortium name="The Broad Institute Genomics Platform"/>
            <person name="Cuomo C."/>
            <person name="de Hoog S."/>
            <person name="Gorbushina A."/>
            <person name="Stielow B."/>
            <person name="Teixiera M."/>
            <person name="Abouelleil A."/>
            <person name="Chapman S.B."/>
            <person name="Priest M."/>
            <person name="Young S.K."/>
            <person name="Wortman J."/>
            <person name="Nusbaum C."/>
            <person name="Birren B."/>
        </authorList>
    </citation>
    <scope>NUCLEOTIDE SEQUENCE [LARGE SCALE GENOMIC DNA]</scope>
    <source>
        <strain evidence="8 9">CBS 83496</strain>
    </source>
</reference>
<accession>A0A0D2CC41</accession>
<dbReference type="Pfam" id="PF01494">
    <property type="entry name" value="FAD_binding_3"/>
    <property type="match status" value="1"/>
</dbReference>
<dbReference type="InterPro" id="IPR036188">
    <property type="entry name" value="FAD/NAD-bd_sf"/>
</dbReference>
<keyword evidence="4" id="KW-0238">DNA-binding</keyword>
<proteinExistence type="predicted"/>
<dbReference type="Gene3D" id="3.50.50.60">
    <property type="entry name" value="FAD/NAD(P)-binding domain"/>
    <property type="match status" value="1"/>
</dbReference>
<keyword evidence="1" id="KW-0285">Flavoprotein</keyword>
<dbReference type="SUPFAM" id="SSF51905">
    <property type="entry name" value="FAD/NAD(P)-binding domain"/>
    <property type="match status" value="1"/>
</dbReference>
<dbReference type="AlphaFoldDB" id="A0A0D2CC41"/>
<feature type="domain" description="Xylanolytic transcriptional activator regulatory" evidence="7">
    <location>
        <begin position="733"/>
        <end position="805"/>
    </location>
</feature>
<evidence type="ECO:0000256" key="3">
    <source>
        <dbReference type="ARBA" id="ARBA00023002"/>
    </source>
</evidence>